<sequence>MTGRRARMRLVFMGNSIEEWGTALAVAIAAAVLLYVVKYLLVHRLAQVAERTETRVDDWFLRLLRATYTVFILVLALYLGSLMLEFPRKYEVWLWRVAVSAMLVQGAIWADTAVRTWRGRYRQAAMGGESVASAASTAIIDFLLRLVVWVVFVLMILDNLGFNITTLVASLGIGGIAVALAVQNILGDLLASLSIVLDKPFVVGDFIIVDDKLGTVEYIGLKTTRLRGLGGDQVIFANGDILKARIANQTRMFTRRAAFLLRLHTASDPEQVAALPGMIRQIVEEHEETASFERAHLRELGEWSLNIEVIYWIKNPDYFVFMDTQQSILLAVLRGLKERGIAIASPARMLVRDPFDCNEAAPPLHSPASIRREGT</sequence>
<feature type="transmembrane region" description="Helical" evidence="7">
    <location>
        <begin position="63"/>
        <end position="81"/>
    </location>
</feature>
<dbReference type="SUPFAM" id="SSF82689">
    <property type="entry name" value="Mechanosensitive channel protein MscS (YggB), C-terminal domain"/>
    <property type="match status" value="1"/>
</dbReference>
<evidence type="ECO:0000256" key="1">
    <source>
        <dbReference type="ARBA" id="ARBA00004651"/>
    </source>
</evidence>
<dbReference type="Gene3D" id="1.10.287.1260">
    <property type="match status" value="1"/>
</dbReference>
<accession>A0A6I3SUP7</accession>
<feature type="transmembrane region" description="Helical" evidence="7">
    <location>
        <begin position="20"/>
        <end position="42"/>
    </location>
</feature>
<feature type="transmembrane region" description="Helical" evidence="7">
    <location>
        <begin position="162"/>
        <end position="182"/>
    </location>
</feature>
<evidence type="ECO:0000259" key="8">
    <source>
        <dbReference type="Pfam" id="PF00924"/>
    </source>
</evidence>
<feature type="transmembrane region" description="Helical" evidence="7">
    <location>
        <begin position="131"/>
        <end position="156"/>
    </location>
</feature>
<dbReference type="SUPFAM" id="SSF50182">
    <property type="entry name" value="Sm-like ribonucleoproteins"/>
    <property type="match status" value="1"/>
</dbReference>
<evidence type="ECO:0000313" key="12">
    <source>
        <dbReference type="Proteomes" id="UP000430634"/>
    </source>
</evidence>
<dbReference type="AlphaFoldDB" id="A0A6I3SUP7"/>
<evidence type="ECO:0000256" key="3">
    <source>
        <dbReference type="ARBA" id="ARBA00022475"/>
    </source>
</evidence>
<dbReference type="PANTHER" id="PTHR30566">
    <property type="entry name" value="YNAI-RELATED MECHANOSENSITIVE ION CHANNEL"/>
    <property type="match status" value="1"/>
</dbReference>
<comment type="similarity">
    <text evidence="2">Belongs to the MscS (TC 1.A.23) family.</text>
</comment>
<evidence type="ECO:0000259" key="10">
    <source>
        <dbReference type="Pfam" id="PF21088"/>
    </source>
</evidence>
<evidence type="ECO:0000256" key="7">
    <source>
        <dbReference type="SAM" id="Phobius"/>
    </source>
</evidence>
<keyword evidence="4 7" id="KW-0812">Transmembrane</keyword>
<organism evidence="11 12">
    <name type="scientific">Pseudoduganella buxea</name>
    <dbReference type="NCBI Taxonomy" id="1949069"/>
    <lineage>
        <taxon>Bacteria</taxon>
        <taxon>Pseudomonadati</taxon>
        <taxon>Pseudomonadota</taxon>
        <taxon>Betaproteobacteria</taxon>
        <taxon>Burkholderiales</taxon>
        <taxon>Oxalobacteraceae</taxon>
        <taxon>Telluria group</taxon>
        <taxon>Pseudoduganella</taxon>
    </lineage>
</organism>
<evidence type="ECO:0000256" key="4">
    <source>
        <dbReference type="ARBA" id="ARBA00022692"/>
    </source>
</evidence>
<dbReference type="GO" id="GO:0008381">
    <property type="term" value="F:mechanosensitive monoatomic ion channel activity"/>
    <property type="evidence" value="ECO:0007669"/>
    <property type="project" value="UniProtKB-ARBA"/>
</dbReference>
<keyword evidence="6 7" id="KW-0472">Membrane</keyword>
<dbReference type="GO" id="GO:0005886">
    <property type="term" value="C:plasma membrane"/>
    <property type="evidence" value="ECO:0007669"/>
    <property type="project" value="UniProtKB-SubCell"/>
</dbReference>
<evidence type="ECO:0000256" key="5">
    <source>
        <dbReference type="ARBA" id="ARBA00022989"/>
    </source>
</evidence>
<name>A0A6I3SUP7_9BURK</name>
<dbReference type="Pfam" id="PF21088">
    <property type="entry name" value="MS_channel_1st"/>
    <property type="match status" value="1"/>
</dbReference>
<dbReference type="InterPro" id="IPR023408">
    <property type="entry name" value="MscS_beta-dom_sf"/>
</dbReference>
<dbReference type="Proteomes" id="UP000430634">
    <property type="component" value="Unassembled WGS sequence"/>
</dbReference>
<gene>
    <name evidence="11" type="ORF">GM672_09175</name>
</gene>
<feature type="domain" description="Mechanosensitive ion channel MscS" evidence="8">
    <location>
        <begin position="184"/>
        <end position="251"/>
    </location>
</feature>
<dbReference type="InterPro" id="IPR049278">
    <property type="entry name" value="MS_channel_C"/>
</dbReference>
<dbReference type="Pfam" id="PF21082">
    <property type="entry name" value="MS_channel_3rd"/>
    <property type="match status" value="1"/>
</dbReference>
<dbReference type="Gene3D" id="3.30.70.100">
    <property type="match status" value="1"/>
</dbReference>
<feature type="domain" description="Mechanosensitive ion channel transmembrane helices 2/3" evidence="10">
    <location>
        <begin position="143"/>
        <end position="183"/>
    </location>
</feature>
<dbReference type="InterPro" id="IPR049142">
    <property type="entry name" value="MS_channel_1st"/>
</dbReference>
<feature type="domain" description="Mechanosensitive ion channel MscS C-terminal" evidence="9">
    <location>
        <begin position="265"/>
        <end position="343"/>
    </location>
</feature>
<dbReference type="InterPro" id="IPR011066">
    <property type="entry name" value="MscS_channel_C_sf"/>
</dbReference>
<evidence type="ECO:0000256" key="6">
    <source>
        <dbReference type="ARBA" id="ARBA00023136"/>
    </source>
</evidence>
<dbReference type="InterPro" id="IPR011014">
    <property type="entry name" value="MscS_channel_TM-2"/>
</dbReference>
<evidence type="ECO:0000256" key="2">
    <source>
        <dbReference type="ARBA" id="ARBA00008017"/>
    </source>
</evidence>
<evidence type="ECO:0000313" key="11">
    <source>
        <dbReference type="EMBL" id="MTV52901.1"/>
    </source>
</evidence>
<evidence type="ECO:0000259" key="9">
    <source>
        <dbReference type="Pfam" id="PF21082"/>
    </source>
</evidence>
<proteinExistence type="inferred from homology"/>
<comment type="subcellular location">
    <subcellularLocation>
        <location evidence="1">Cell membrane</location>
        <topology evidence="1">Multi-pass membrane protein</topology>
    </subcellularLocation>
</comment>
<keyword evidence="5 7" id="KW-1133">Transmembrane helix</keyword>
<dbReference type="PANTHER" id="PTHR30566:SF25">
    <property type="entry name" value="INNER MEMBRANE PROTEIN"/>
    <property type="match status" value="1"/>
</dbReference>
<dbReference type="Gene3D" id="2.30.30.60">
    <property type="match status" value="1"/>
</dbReference>
<dbReference type="InterPro" id="IPR006685">
    <property type="entry name" value="MscS_channel_2nd"/>
</dbReference>
<protein>
    <submittedName>
        <fullName evidence="11">Mechanosensitive ion channel</fullName>
    </submittedName>
</protein>
<reference evidence="11 12" key="1">
    <citation type="submission" date="2019-11" db="EMBL/GenBank/DDBJ databases">
        <title>Type strains purchased from KCTC, JCM and DSMZ.</title>
        <authorList>
            <person name="Lu H."/>
        </authorList>
    </citation>
    <scope>NUCLEOTIDE SEQUENCE [LARGE SCALE GENOMIC DNA]</scope>
    <source>
        <strain evidence="11 12">KCTC 52429</strain>
    </source>
</reference>
<dbReference type="EMBL" id="WNKZ01000019">
    <property type="protein sequence ID" value="MTV52901.1"/>
    <property type="molecule type" value="Genomic_DNA"/>
</dbReference>
<comment type="caution">
    <text evidence="11">The sequence shown here is derived from an EMBL/GenBank/DDBJ whole genome shotgun (WGS) entry which is preliminary data.</text>
</comment>
<dbReference type="InterPro" id="IPR010920">
    <property type="entry name" value="LSM_dom_sf"/>
</dbReference>
<dbReference type="SUPFAM" id="SSF82861">
    <property type="entry name" value="Mechanosensitive channel protein MscS (YggB), transmembrane region"/>
    <property type="match status" value="1"/>
</dbReference>
<keyword evidence="3" id="KW-1003">Cell membrane</keyword>
<dbReference type="OrthoDB" id="9775207at2"/>
<dbReference type="Pfam" id="PF00924">
    <property type="entry name" value="MS_channel_2nd"/>
    <property type="match status" value="1"/>
</dbReference>
<feature type="transmembrane region" description="Helical" evidence="7">
    <location>
        <begin position="93"/>
        <end position="110"/>
    </location>
</feature>